<feature type="transmembrane region" description="Helical" evidence="3">
    <location>
        <begin position="224"/>
        <end position="242"/>
    </location>
</feature>
<keyword evidence="3" id="KW-0472">Membrane</keyword>
<dbReference type="PRINTS" id="PR00081">
    <property type="entry name" value="GDHRDH"/>
</dbReference>
<evidence type="ECO:0000313" key="4">
    <source>
        <dbReference type="EMBL" id="NBG88661.1"/>
    </source>
</evidence>
<reference evidence="4 5" key="1">
    <citation type="submission" date="2019-04" db="EMBL/GenBank/DDBJ databases">
        <title>Isachenkonia alkalipeptolytica gen. nov. sp. nov. a new anaerobic, alkiliphilic organothrophic bacterium capable to reduce synthesized ferrihydrite isolated from a soda lake.</title>
        <authorList>
            <person name="Toshchakov S.V."/>
            <person name="Zavarzina D.G."/>
            <person name="Zhilina T.N."/>
            <person name="Kostrikina N.A."/>
            <person name="Kublanov I.V."/>
        </authorList>
    </citation>
    <scope>NUCLEOTIDE SEQUENCE [LARGE SCALE GENOMIC DNA]</scope>
    <source>
        <strain evidence="4 5">Z-1701</strain>
    </source>
</reference>
<gene>
    <name evidence="4" type="ORF">ISALK_09120</name>
</gene>
<comment type="caution">
    <text evidence="4">The sequence shown here is derived from an EMBL/GenBank/DDBJ whole genome shotgun (WGS) entry which is preliminary data.</text>
</comment>
<name>A0AA44BFN3_9CLOT</name>
<keyword evidence="3" id="KW-1133">Transmembrane helix</keyword>
<dbReference type="GO" id="GO:0016491">
    <property type="term" value="F:oxidoreductase activity"/>
    <property type="evidence" value="ECO:0007669"/>
    <property type="project" value="UniProtKB-KW"/>
</dbReference>
<sequence>MYMNLKNANIVLTGASSGIGKELLDRLMEYDCTIVATARTMEEVEAPERKNVYFKNFDLKHPSEIDGLFDYAFEKMGRIDLFIANAGFMYYEKIDSPDYEHIEEIFRVNTTGAIYAAVKMKEICGDRPYNFVAVSSGFGFISYPGYALYCSTKAALRGFGQGYKYELKPNQHYQSVYPIAVKTDFFRKAGCDAPPKPQQSVKHVAKTILRGIEKDKGEIYPSKSFWFMKTFMPYLLNLGVLMEKRKFRKNLP</sequence>
<evidence type="ECO:0000313" key="5">
    <source>
        <dbReference type="Proteomes" id="UP000449710"/>
    </source>
</evidence>
<keyword evidence="2" id="KW-0560">Oxidoreductase</keyword>
<evidence type="ECO:0000256" key="2">
    <source>
        <dbReference type="ARBA" id="ARBA00023002"/>
    </source>
</evidence>
<accession>A0AA44BFN3</accession>
<dbReference type="PANTHER" id="PTHR44196:SF1">
    <property type="entry name" value="DEHYDROGENASE_REDUCTASE SDR FAMILY MEMBER 7B"/>
    <property type="match status" value="1"/>
</dbReference>
<evidence type="ECO:0000256" key="3">
    <source>
        <dbReference type="SAM" id="Phobius"/>
    </source>
</evidence>
<dbReference type="EMBL" id="SUMG01000010">
    <property type="protein sequence ID" value="NBG88661.1"/>
    <property type="molecule type" value="Genomic_DNA"/>
</dbReference>
<dbReference type="InterPro" id="IPR002347">
    <property type="entry name" value="SDR_fam"/>
</dbReference>
<evidence type="ECO:0000256" key="1">
    <source>
        <dbReference type="ARBA" id="ARBA00006484"/>
    </source>
</evidence>
<keyword evidence="3" id="KW-0812">Transmembrane</keyword>
<dbReference type="SUPFAM" id="SSF51735">
    <property type="entry name" value="NAD(P)-binding Rossmann-fold domains"/>
    <property type="match status" value="1"/>
</dbReference>
<organism evidence="4 5">
    <name type="scientific">Isachenkonia alkalipeptolytica</name>
    <dbReference type="NCBI Taxonomy" id="2565777"/>
    <lineage>
        <taxon>Bacteria</taxon>
        <taxon>Bacillati</taxon>
        <taxon>Bacillota</taxon>
        <taxon>Clostridia</taxon>
        <taxon>Eubacteriales</taxon>
        <taxon>Clostridiaceae</taxon>
        <taxon>Isachenkonia</taxon>
    </lineage>
</organism>
<dbReference type="Proteomes" id="UP000449710">
    <property type="component" value="Unassembled WGS sequence"/>
</dbReference>
<comment type="similarity">
    <text evidence="1">Belongs to the short-chain dehydrogenases/reductases (SDR) family.</text>
</comment>
<proteinExistence type="inferred from homology"/>
<protein>
    <submittedName>
        <fullName evidence="4">SDR family NAD(P)-dependent oxidoreductase</fullName>
    </submittedName>
</protein>
<dbReference type="Gene3D" id="3.40.50.720">
    <property type="entry name" value="NAD(P)-binding Rossmann-like Domain"/>
    <property type="match status" value="1"/>
</dbReference>
<dbReference type="InterPro" id="IPR036291">
    <property type="entry name" value="NAD(P)-bd_dom_sf"/>
</dbReference>
<dbReference type="GO" id="GO:0016020">
    <property type="term" value="C:membrane"/>
    <property type="evidence" value="ECO:0007669"/>
    <property type="project" value="TreeGrafter"/>
</dbReference>
<dbReference type="AlphaFoldDB" id="A0AA44BFN3"/>
<dbReference type="PANTHER" id="PTHR44196">
    <property type="entry name" value="DEHYDROGENASE/REDUCTASE SDR FAMILY MEMBER 7B"/>
    <property type="match status" value="1"/>
</dbReference>
<keyword evidence="5" id="KW-1185">Reference proteome</keyword>
<dbReference type="Pfam" id="PF00106">
    <property type="entry name" value="adh_short"/>
    <property type="match status" value="1"/>
</dbReference>